<dbReference type="InterPro" id="IPR008042">
    <property type="entry name" value="Retrotrans_Pao"/>
</dbReference>
<evidence type="ECO:0000313" key="2">
    <source>
        <dbReference type="Proteomes" id="UP000887116"/>
    </source>
</evidence>
<reference evidence="1" key="1">
    <citation type="submission" date="2020-07" db="EMBL/GenBank/DDBJ databases">
        <title>Multicomponent nature underlies the extraordinary mechanical properties of spider dragline silk.</title>
        <authorList>
            <person name="Kono N."/>
            <person name="Nakamura H."/>
            <person name="Mori M."/>
            <person name="Yoshida Y."/>
            <person name="Ohtoshi R."/>
            <person name="Malay A.D."/>
            <person name="Moran D.A.P."/>
            <person name="Tomita M."/>
            <person name="Numata K."/>
            <person name="Arakawa K."/>
        </authorList>
    </citation>
    <scope>NUCLEOTIDE SEQUENCE</scope>
</reference>
<sequence>MELKQLLQRGGMTLHKWCTNLSSTTAKEFPLDRNSKKSKCLQQWRTSLRHCRFRENQSPQMLLKNSAIGVVLHGFADASSKAYGAVIYMQSVSKTENQITTIVQ</sequence>
<proteinExistence type="predicted"/>
<dbReference type="Pfam" id="PF05380">
    <property type="entry name" value="Peptidase_A17"/>
    <property type="match status" value="1"/>
</dbReference>
<evidence type="ECO:0000313" key="1">
    <source>
        <dbReference type="EMBL" id="GFQ91430.1"/>
    </source>
</evidence>
<dbReference type="Proteomes" id="UP000887116">
    <property type="component" value="Unassembled WGS sequence"/>
</dbReference>
<keyword evidence="2" id="KW-1185">Reference proteome</keyword>
<protein>
    <submittedName>
        <fullName evidence="1">Uncharacterized protein</fullName>
    </submittedName>
</protein>
<gene>
    <name evidence="1" type="ORF">TNCT_282111</name>
</gene>
<comment type="caution">
    <text evidence="1">The sequence shown here is derived from an EMBL/GenBank/DDBJ whole genome shotgun (WGS) entry which is preliminary data.</text>
</comment>
<dbReference type="EMBL" id="BMAO01033725">
    <property type="protein sequence ID" value="GFQ91430.1"/>
    <property type="molecule type" value="Genomic_DNA"/>
</dbReference>
<dbReference type="AlphaFoldDB" id="A0A8X6KYR2"/>
<organism evidence="1 2">
    <name type="scientific">Trichonephila clavata</name>
    <name type="common">Joro spider</name>
    <name type="synonym">Nephila clavata</name>
    <dbReference type="NCBI Taxonomy" id="2740835"/>
    <lineage>
        <taxon>Eukaryota</taxon>
        <taxon>Metazoa</taxon>
        <taxon>Ecdysozoa</taxon>
        <taxon>Arthropoda</taxon>
        <taxon>Chelicerata</taxon>
        <taxon>Arachnida</taxon>
        <taxon>Araneae</taxon>
        <taxon>Araneomorphae</taxon>
        <taxon>Entelegynae</taxon>
        <taxon>Araneoidea</taxon>
        <taxon>Nephilidae</taxon>
        <taxon>Trichonephila</taxon>
    </lineage>
</organism>
<name>A0A8X6KYR2_TRICU</name>
<accession>A0A8X6KYR2</accession>